<feature type="coiled-coil region" evidence="1">
    <location>
        <begin position="165"/>
        <end position="196"/>
    </location>
</feature>
<gene>
    <name evidence="2" type="ORF">FSB73_19710</name>
</gene>
<evidence type="ECO:0000256" key="1">
    <source>
        <dbReference type="SAM" id="Coils"/>
    </source>
</evidence>
<accession>A0A5B8VTT5</accession>
<sequence>MLQGSGVFYVSHAIVSKAPKGKVNGKVWDYEQSPVIFIGLMDFELEDSTPETYKYFVQYWDQIQHKLFYDKTALIYLELPKFAKQLFGEDKLNELSPLGKWLYAIKNMARLSVVPKFMQEGPFKKVVEMSEVKNMTKKQRAAYQQSLRNLWDENGMKSGLIEKGRKEVEEEAAQKIKAAEEKAAKAEKDARAAEVKAKREN</sequence>
<dbReference type="EMBL" id="CP042434">
    <property type="protein sequence ID" value="QEC73558.1"/>
    <property type="molecule type" value="Genomic_DNA"/>
</dbReference>
<dbReference type="PANTHER" id="PTHR41317">
    <property type="entry name" value="PD-(D_E)XK NUCLEASE FAMILY TRANSPOSASE"/>
    <property type="match status" value="1"/>
</dbReference>
<evidence type="ECO:0000313" key="2">
    <source>
        <dbReference type="EMBL" id="QEC73558.1"/>
    </source>
</evidence>
<dbReference type="Pfam" id="PF12784">
    <property type="entry name" value="PDDEXK_2"/>
    <property type="match status" value="1"/>
</dbReference>
<dbReference type="Proteomes" id="UP000321291">
    <property type="component" value="Chromosome"/>
</dbReference>
<proteinExistence type="predicted"/>
<name>A0A5B8VTT5_9BACT</name>
<keyword evidence="3" id="KW-1185">Reference proteome</keyword>
<reference evidence="2 3" key="1">
    <citation type="journal article" date="2017" name="Int. J. Syst. Evol. Microbiol.">
        <title>Arachidicoccus ginsenosidivorans sp. nov., with ginsenoside-converting activity isolated from ginseng cultivating soil.</title>
        <authorList>
            <person name="Siddiqi M.Z."/>
            <person name="Aslam Z."/>
            <person name="Im W.T."/>
        </authorList>
    </citation>
    <scope>NUCLEOTIDE SEQUENCE [LARGE SCALE GENOMIC DNA]</scope>
    <source>
        <strain evidence="2 3">Gsoil 809</strain>
    </source>
</reference>
<organism evidence="2 3">
    <name type="scientific">Arachidicoccus ginsenosidivorans</name>
    <dbReference type="NCBI Taxonomy" id="496057"/>
    <lineage>
        <taxon>Bacteria</taxon>
        <taxon>Pseudomonadati</taxon>
        <taxon>Bacteroidota</taxon>
        <taxon>Chitinophagia</taxon>
        <taxon>Chitinophagales</taxon>
        <taxon>Chitinophagaceae</taxon>
        <taxon>Arachidicoccus</taxon>
    </lineage>
</organism>
<dbReference type="AlphaFoldDB" id="A0A5B8VTT5"/>
<dbReference type="OrthoDB" id="9803508at2"/>
<dbReference type="KEGG" id="agi:FSB73_19710"/>
<evidence type="ECO:0000313" key="3">
    <source>
        <dbReference type="Proteomes" id="UP000321291"/>
    </source>
</evidence>
<protein>
    <submittedName>
        <fullName evidence="2">Uncharacterized protein</fullName>
    </submittedName>
</protein>
<dbReference type="PANTHER" id="PTHR41317:SF1">
    <property type="entry name" value="PD-(D_E)XK NUCLEASE FAMILY TRANSPOSASE"/>
    <property type="match status" value="1"/>
</dbReference>
<keyword evidence="1" id="KW-0175">Coiled coil</keyword>